<sequence>MVGVTGVDHRPTPVASALAILLAGVSTVLLAPGPDQRLAVFGTVAGVALVVFGDRDDLTGEYPPLVGQAVVAVGAIVVVASLSHALSAVNEFGAQAELVPGLVGIVCVGLGTRPLRQRIARRFVSAGLAALVVGVVLTGIFERAEPPALLAATAAAIVAWDLAEHAISLGEQLRADARTYTVELVHAGASGGYGAVLVVGALVLYENGGTGVPLGALALLLAAAVTLMAVLYR</sequence>
<protein>
    <submittedName>
        <fullName evidence="2">Uncharacterized protein</fullName>
    </submittedName>
</protein>
<feature type="transmembrane region" description="Helical" evidence="1">
    <location>
        <begin position="184"/>
        <end position="205"/>
    </location>
</feature>
<feature type="transmembrane region" description="Helical" evidence="1">
    <location>
        <begin position="147"/>
        <end position="163"/>
    </location>
</feature>
<feature type="transmembrane region" description="Helical" evidence="1">
    <location>
        <begin position="123"/>
        <end position="141"/>
    </location>
</feature>
<dbReference type="Pfam" id="PF24363">
    <property type="entry name" value="DUF7519"/>
    <property type="match status" value="1"/>
</dbReference>
<feature type="transmembrane region" description="Helical" evidence="1">
    <location>
        <begin position="12"/>
        <end position="31"/>
    </location>
</feature>
<keyword evidence="3" id="KW-1185">Reference proteome</keyword>
<feature type="transmembrane region" description="Helical" evidence="1">
    <location>
        <begin position="37"/>
        <end position="53"/>
    </location>
</feature>
<dbReference type="RefSeq" id="WP_220620269.1">
    <property type="nucleotide sequence ID" value="NZ_RKLR01000013.1"/>
</dbReference>
<comment type="caution">
    <text evidence="2">The sequence shown here is derived from an EMBL/GenBank/DDBJ whole genome shotgun (WGS) entry which is preliminary data.</text>
</comment>
<name>A0AAW4PVS8_9EURY</name>
<reference evidence="2 3" key="1">
    <citation type="submission" date="2021-06" db="EMBL/GenBank/DDBJ databases">
        <title>Halomicroarcula sp. a new haloarchaeum isolated from saline soil.</title>
        <authorList>
            <person name="Duran-Viseras A."/>
            <person name="Sanchez-Porro C."/>
            <person name="Ventosa A."/>
        </authorList>
    </citation>
    <scope>NUCLEOTIDE SEQUENCE [LARGE SCALE GENOMIC DNA]</scope>
    <source>
        <strain evidence="2 3">F13</strain>
    </source>
</reference>
<dbReference type="EMBL" id="RKLR01000013">
    <property type="protein sequence ID" value="MBX0325405.1"/>
    <property type="molecule type" value="Genomic_DNA"/>
</dbReference>
<evidence type="ECO:0000256" key="1">
    <source>
        <dbReference type="SAM" id="Phobius"/>
    </source>
</evidence>
<dbReference type="AlphaFoldDB" id="A0AAW4PVS8"/>
<keyword evidence="1" id="KW-0472">Membrane</keyword>
<keyword evidence="1" id="KW-1133">Transmembrane helix</keyword>
<feature type="transmembrane region" description="Helical" evidence="1">
    <location>
        <begin position="92"/>
        <end position="111"/>
    </location>
</feature>
<dbReference type="InterPro" id="IPR055941">
    <property type="entry name" value="DUF7519"/>
</dbReference>
<evidence type="ECO:0000313" key="2">
    <source>
        <dbReference type="EMBL" id="MBX0325405.1"/>
    </source>
</evidence>
<gene>
    <name evidence="2" type="ORF">EGH21_20470</name>
</gene>
<organism evidence="2 3">
    <name type="scientific">Haloarcula rubra</name>
    <dbReference type="NCBI Taxonomy" id="2487747"/>
    <lineage>
        <taxon>Archaea</taxon>
        <taxon>Methanobacteriati</taxon>
        <taxon>Methanobacteriota</taxon>
        <taxon>Stenosarchaea group</taxon>
        <taxon>Halobacteria</taxon>
        <taxon>Halobacteriales</taxon>
        <taxon>Haloarculaceae</taxon>
        <taxon>Haloarcula</taxon>
    </lineage>
</organism>
<keyword evidence="1" id="KW-0812">Transmembrane</keyword>
<feature type="transmembrane region" description="Helical" evidence="1">
    <location>
        <begin position="211"/>
        <end position="232"/>
    </location>
</feature>
<feature type="transmembrane region" description="Helical" evidence="1">
    <location>
        <begin position="65"/>
        <end position="86"/>
    </location>
</feature>
<dbReference type="Proteomes" id="UP001430377">
    <property type="component" value="Unassembled WGS sequence"/>
</dbReference>
<evidence type="ECO:0000313" key="3">
    <source>
        <dbReference type="Proteomes" id="UP001430377"/>
    </source>
</evidence>
<accession>A0AAW4PVS8</accession>
<proteinExistence type="predicted"/>